<dbReference type="InterPro" id="IPR047021">
    <property type="entry name" value="REXO1/3/4-like"/>
</dbReference>
<keyword evidence="11" id="KW-1185">Reference proteome</keyword>
<feature type="domain" description="Exonuclease" evidence="9">
    <location>
        <begin position="242"/>
        <end position="403"/>
    </location>
</feature>
<evidence type="ECO:0000256" key="3">
    <source>
        <dbReference type="ARBA" id="ARBA00016937"/>
    </source>
</evidence>
<dbReference type="FunFam" id="3.30.420.10:FF:000007">
    <property type="entry name" value="Interferon-stimulated exonuclease gene 20"/>
    <property type="match status" value="1"/>
</dbReference>
<dbReference type="GO" id="GO:0006364">
    <property type="term" value="P:rRNA processing"/>
    <property type="evidence" value="ECO:0007669"/>
    <property type="project" value="InterPro"/>
</dbReference>
<dbReference type="InterPro" id="IPR013520">
    <property type="entry name" value="Ribonucl_H"/>
</dbReference>
<feature type="region of interest" description="Disordered" evidence="8">
    <location>
        <begin position="408"/>
        <end position="427"/>
    </location>
</feature>
<keyword evidence="7" id="KW-0539">Nucleus</keyword>
<keyword evidence="5" id="KW-0378">Hydrolase</keyword>
<dbReference type="GO" id="GO:0005634">
    <property type="term" value="C:nucleus"/>
    <property type="evidence" value="ECO:0007669"/>
    <property type="project" value="UniProtKB-SubCell"/>
</dbReference>
<dbReference type="SUPFAM" id="SSF53098">
    <property type="entry name" value="Ribonuclease H-like"/>
    <property type="match status" value="1"/>
</dbReference>
<feature type="compositionally biased region" description="Basic residues" evidence="8">
    <location>
        <begin position="412"/>
        <end position="427"/>
    </location>
</feature>
<comment type="caution">
    <text evidence="10">The sequence shown here is derived from an EMBL/GenBank/DDBJ whole genome shotgun (WGS) entry which is preliminary data.</text>
</comment>
<dbReference type="InterPro" id="IPR012337">
    <property type="entry name" value="RNaseH-like_sf"/>
</dbReference>
<proteinExistence type="inferred from homology"/>
<accession>A0AAE1B121</accession>
<protein>
    <recommendedName>
        <fullName evidence="3">RNA exonuclease 4</fullName>
    </recommendedName>
</protein>
<comment type="subcellular location">
    <subcellularLocation>
        <location evidence="1">Nucleus</location>
    </subcellularLocation>
</comment>
<evidence type="ECO:0000256" key="8">
    <source>
        <dbReference type="SAM" id="MobiDB-lite"/>
    </source>
</evidence>
<dbReference type="GO" id="GO:0008408">
    <property type="term" value="F:3'-5' exonuclease activity"/>
    <property type="evidence" value="ECO:0007669"/>
    <property type="project" value="InterPro"/>
</dbReference>
<sequence length="427" mass="48175">MAKKLKISNDKEEGVKKKLQKAKVKKEILKKKKMAQVLKEKAVGKNNKALPTRTLSEVKQSSHPITNGDGKYHKFQLEGKNSSPKIKPHNSQDSAMKTDQDPEKPLSVGPAPAVSNLKTSGNASKTNGNTDVLSDGPSGGKQKRRKGTKKTHDGISNWASLCSKLKIDPTRKKKHAKVQERTDDEEKVSEPTRSKPEIWFDNVDKLLIEEDHSRDINLASEEKEGAAEDRLVKPDSFRGVTQCVAMDCEMVGVGHNGEESILARVSIVNHFGVCLYDEFVLPREKVTDYRTHVSGITRENLKTGKEFTKVQKEVSDIIRGKILIGHALHNDLKVLFLTHPHKMIRDTSKYKPFRQFFKGGNPSLKKLADKLLGVSVQEGQHSSVQDAQATMRLYTMHRQRWEKELRQAWKQDKKKLKKKAKKKPTKS</sequence>
<gene>
    <name evidence="10" type="ORF">RRG08_052458</name>
</gene>
<feature type="compositionally biased region" description="Polar residues" evidence="8">
    <location>
        <begin position="53"/>
        <end position="65"/>
    </location>
</feature>
<evidence type="ECO:0000256" key="2">
    <source>
        <dbReference type="ARBA" id="ARBA00010489"/>
    </source>
</evidence>
<feature type="compositionally biased region" description="Basic and acidic residues" evidence="8">
    <location>
        <begin position="7"/>
        <end position="16"/>
    </location>
</feature>
<reference evidence="10" key="1">
    <citation type="journal article" date="2023" name="G3 (Bethesda)">
        <title>A reference genome for the long-term kleptoplast-retaining sea slug Elysia crispata morphotype clarki.</title>
        <authorList>
            <person name="Eastman K.E."/>
            <person name="Pendleton A.L."/>
            <person name="Shaikh M.A."/>
            <person name="Suttiyut T."/>
            <person name="Ogas R."/>
            <person name="Tomko P."/>
            <person name="Gavelis G."/>
            <person name="Widhalm J.R."/>
            <person name="Wisecaver J.H."/>
        </authorList>
    </citation>
    <scope>NUCLEOTIDE SEQUENCE</scope>
    <source>
        <strain evidence="10">ECLA1</strain>
    </source>
</reference>
<evidence type="ECO:0000313" key="10">
    <source>
        <dbReference type="EMBL" id="KAK3797859.1"/>
    </source>
</evidence>
<dbReference type="GO" id="GO:0003676">
    <property type="term" value="F:nucleic acid binding"/>
    <property type="evidence" value="ECO:0007669"/>
    <property type="project" value="InterPro"/>
</dbReference>
<dbReference type="Pfam" id="PF00929">
    <property type="entry name" value="RNase_T"/>
    <property type="match status" value="1"/>
</dbReference>
<dbReference type="Gene3D" id="3.30.420.10">
    <property type="entry name" value="Ribonuclease H-like superfamily/Ribonuclease H"/>
    <property type="match status" value="1"/>
</dbReference>
<keyword evidence="4" id="KW-0540">Nuclease</keyword>
<organism evidence="10 11">
    <name type="scientific">Elysia crispata</name>
    <name type="common">lettuce slug</name>
    <dbReference type="NCBI Taxonomy" id="231223"/>
    <lineage>
        <taxon>Eukaryota</taxon>
        <taxon>Metazoa</taxon>
        <taxon>Spiralia</taxon>
        <taxon>Lophotrochozoa</taxon>
        <taxon>Mollusca</taxon>
        <taxon>Gastropoda</taxon>
        <taxon>Heterobranchia</taxon>
        <taxon>Euthyneura</taxon>
        <taxon>Panpulmonata</taxon>
        <taxon>Sacoglossa</taxon>
        <taxon>Placobranchoidea</taxon>
        <taxon>Plakobranchidae</taxon>
        <taxon>Elysia</taxon>
    </lineage>
</organism>
<dbReference type="EMBL" id="JAWDGP010000740">
    <property type="protein sequence ID" value="KAK3797859.1"/>
    <property type="molecule type" value="Genomic_DNA"/>
</dbReference>
<dbReference type="PANTHER" id="PTHR12801:SF158">
    <property type="entry name" value="RNA EXONUCLEASE 4"/>
    <property type="match status" value="1"/>
</dbReference>
<dbReference type="PANTHER" id="PTHR12801">
    <property type="entry name" value="RNA EXONUCLEASE REXO1 / RECO3 FAMILY MEMBER-RELATED"/>
    <property type="match status" value="1"/>
</dbReference>
<feature type="region of interest" description="Disordered" evidence="8">
    <location>
        <begin position="170"/>
        <end position="192"/>
    </location>
</feature>
<evidence type="ECO:0000256" key="1">
    <source>
        <dbReference type="ARBA" id="ARBA00004123"/>
    </source>
</evidence>
<feature type="compositionally biased region" description="Polar residues" evidence="8">
    <location>
        <begin position="116"/>
        <end position="132"/>
    </location>
</feature>
<dbReference type="InterPro" id="IPR036397">
    <property type="entry name" value="RNaseH_sf"/>
</dbReference>
<evidence type="ECO:0000259" key="9">
    <source>
        <dbReference type="SMART" id="SM00479"/>
    </source>
</evidence>
<keyword evidence="6" id="KW-0269">Exonuclease</keyword>
<evidence type="ECO:0000256" key="5">
    <source>
        <dbReference type="ARBA" id="ARBA00022801"/>
    </source>
</evidence>
<dbReference type="AlphaFoldDB" id="A0AAE1B121"/>
<feature type="region of interest" description="Disordered" evidence="8">
    <location>
        <begin position="39"/>
        <end position="155"/>
    </location>
</feature>
<comment type="similarity">
    <text evidence="2">Belongs to the REXO4 family.</text>
</comment>
<dbReference type="InterPro" id="IPR037431">
    <property type="entry name" value="REX4_DEDDh_dom"/>
</dbReference>
<dbReference type="Proteomes" id="UP001283361">
    <property type="component" value="Unassembled WGS sequence"/>
</dbReference>
<evidence type="ECO:0000256" key="6">
    <source>
        <dbReference type="ARBA" id="ARBA00022839"/>
    </source>
</evidence>
<dbReference type="CDD" id="cd06144">
    <property type="entry name" value="REX4_like"/>
    <property type="match status" value="1"/>
</dbReference>
<evidence type="ECO:0000256" key="4">
    <source>
        <dbReference type="ARBA" id="ARBA00022722"/>
    </source>
</evidence>
<name>A0AAE1B121_9GAST</name>
<feature type="region of interest" description="Disordered" evidence="8">
    <location>
        <begin position="1"/>
        <end position="22"/>
    </location>
</feature>
<dbReference type="SMART" id="SM00479">
    <property type="entry name" value="EXOIII"/>
    <property type="match status" value="1"/>
</dbReference>
<feature type="compositionally biased region" description="Polar residues" evidence="8">
    <location>
        <begin position="79"/>
        <end position="95"/>
    </location>
</feature>
<evidence type="ECO:0000313" key="11">
    <source>
        <dbReference type="Proteomes" id="UP001283361"/>
    </source>
</evidence>
<evidence type="ECO:0000256" key="7">
    <source>
        <dbReference type="ARBA" id="ARBA00023242"/>
    </source>
</evidence>